<comment type="similarity">
    <text evidence="1 4">Belongs to the glycosyl hydrolase 17 family.</text>
</comment>
<dbReference type="SUPFAM" id="SSF51445">
    <property type="entry name" value="(Trans)glycosidases"/>
    <property type="match status" value="1"/>
</dbReference>
<keyword evidence="2" id="KW-0378">Hydrolase</keyword>
<reference evidence="5" key="2">
    <citation type="submission" date="2020-08" db="EMBL/GenBank/DDBJ databases">
        <title>Plant Genome Project.</title>
        <authorList>
            <person name="Zhang R.-G."/>
        </authorList>
    </citation>
    <scope>NUCLEOTIDE SEQUENCE</scope>
    <source>
        <strain evidence="5">Huo1</strain>
        <tissue evidence="5">Leaf</tissue>
    </source>
</reference>
<keyword evidence="6" id="KW-1185">Reference proteome</keyword>
<sequence length="218" mass="24453">MRTYDADDAILEPLRGSGIELNIVITNGYLECLAKEPNKAYEWVLNHIYKYPDVDLKYISVSKEVNPASSVSAVYAPYVLPAMRNVLQRSLPIWVREPGQGHHHRRHGHPRSLVPAREHRVPRRGEAVHEADCGVYGENRGEGVSPEKSRASCLQVSILEACARDRTRLLDGSEVLELCRRGCCMRRLNVVGMSRVVSGGKFAQPRKVRDTATILKSL</sequence>
<comment type="caution">
    <text evidence="5">The sequence shown here is derived from an EMBL/GenBank/DDBJ whole genome shotgun (WGS) entry which is preliminary data.</text>
</comment>
<gene>
    <name evidence="5" type="ORF">SASPL_150175</name>
</gene>
<evidence type="ECO:0000256" key="1">
    <source>
        <dbReference type="ARBA" id="ARBA00008773"/>
    </source>
</evidence>
<dbReference type="AlphaFoldDB" id="A0A8X8W697"/>
<keyword evidence="3" id="KW-0326">Glycosidase</keyword>
<evidence type="ECO:0008006" key="7">
    <source>
        <dbReference type="Google" id="ProtNLM"/>
    </source>
</evidence>
<name>A0A8X8W697_SALSN</name>
<dbReference type="Pfam" id="PF00332">
    <property type="entry name" value="Glyco_hydro_17"/>
    <property type="match status" value="1"/>
</dbReference>
<evidence type="ECO:0000313" key="5">
    <source>
        <dbReference type="EMBL" id="KAG6388743.1"/>
    </source>
</evidence>
<dbReference type="GO" id="GO:0005975">
    <property type="term" value="P:carbohydrate metabolic process"/>
    <property type="evidence" value="ECO:0007669"/>
    <property type="project" value="InterPro"/>
</dbReference>
<dbReference type="GO" id="GO:0004553">
    <property type="term" value="F:hydrolase activity, hydrolyzing O-glycosyl compounds"/>
    <property type="evidence" value="ECO:0007669"/>
    <property type="project" value="InterPro"/>
</dbReference>
<evidence type="ECO:0000256" key="2">
    <source>
        <dbReference type="ARBA" id="ARBA00022801"/>
    </source>
</evidence>
<dbReference type="Gene3D" id="3.20.20.80">
    <property type="entry name" value="Glycosidases"/>
    <property type="match status" value="1"/>
</dbReference>
<dbReference type="EMBL" id="PNBA02000020">
    <property type="protein sequence ID" value="KAG6388743.1"/>
    <property type="molecule type" value="Genomic_DNA"/>
</dbReference>
<dbReference type="InterPro" id="IPR044965">
    <property type="entry name" value="Glyco_hydro_17_plant"/>
</dbReference>
<evidence type="ECO:0000256" key="4">
    <source>
        <dbReference type="RuleBase" id="RU004335"/>
    </source>
</evidence>
<proteinExistence type="inferred from homology"/>
<dbReference type="InterPro" id="IPR017853">
    <property type="entry name" value="GH"/>
</dbReference>
<dbReference type="PANTHER" id="PTHR32227">
    <property type="entry name" value="GLUCAN ENDO-1,3-BETA-GLUCOSIDASE BG1-RELATED-RELATED"/>
    <property type="match status" value="1"/>
</dbReference>
<accession>A0A8X8W697</accession>
<evidence type="ECO:0000256" key="3">
    <source>
        <dbReference type="ARBA" id="ARBA00023295"/>
    </source>
</evidence>
<dbReference type="Proteomes" id="UP000298416">
    <property type="component" value="Unassembled WGS sequence"/>
</dbReference>
<reference evidence="5" key="1">
    <citation type="submission" date="2018-01" db="EMBL/GenBank/DDBJ databases">
        <authorList>
            <person name="Mao J.F."/>
        </authorList>
    </citation>
    <scope>NUCLEOTIDE SEQUENCE</scope>
    <source>
        <strain evidence="5">Huo1</strain>
        <tissue evidence="5">Leaf</tissue>
    </source>
</reference>
<protein>
    <recommendedName>
        <fullName evidence="7">Glucan endo-1,3-beta-D-glucosidase</fullName>
    </recommendedName>
</protein>
<evidence type="ECO:0000313" key="6">
    <source>
        <dbReference type="Proteomes" id="UP000298416"/>
    </source>
</evidence>
<dbReference type="InterPro" id="IPR000490">
    <property type="entry name" value="Glyco_hydro_17"/>
</dbReference>
<organism evidence="5">
    <name type="scientific">Salvia splendens</name>
    <name type="common">Scarlet sage</name>
    <dbReference type="NCBI Taxonomy" id="180675"/>
    <lineage>
        <taxon>Eukaryota</taxon>
        <taxon>Viridiplantae</taxon>
        <taxon>Streptophyta</taxon>
        <taxon>Embryophyta</taxon>
        <taxon>Tracheophyta</taxon>
        <taxon>Spermatophyta</taxon>
        <taxon>Magnoliopsida</taxon>
        <taxon>eudicotyledons</taxon>
        <taxon>Gunneridae</taxon>
        <taxon>Pentapetalae</taxon>
        <taxon>asterids</taxon>
        <taxon>lamiids</taxon>
        <taxon>Lamiales</taxon>
        <taxon>Lamiaceae</taxon>
        <taxon>Nepetoideae</taxon>
        <taxon>Mentheae</taxon>
        <taxon>Salviinae</taxon>
        <taxon>Salvia</taxon>
        <taxon>Salvia subgen. Calosphace</taxon>
        <taxon>core Calosphace</taxon>
    </lineage>
</organism>